<evidence type="ECO:0000313" key="4">
    <source>
        <dbReference type="RefSeq" id="XP_034098076.1"/>
    </source>
</evidence>
<gene>
    <name evidence="4" type="primary">LOC117563723</name>
</gene>
<dbReference type="CTD" id="23600"/>
<dbReference type="PANTHER" id="PTHR48228">
    <property type="entry name" value="SUCCINYL-COA--D-CITRAMALATE COA-TRANSFERASE"/>
    <property type="match status" value="1"/>
</dbReference>
<dbReference type="InterPro" id="IPR023606">
    <property type="entry name" value="CoA-Trfase_III_dom_1_sf"/>
</dbReference>
<dbReference type="SUPFAM" id="SSF89796">
    <property type="entry name" value="CoA-transferase family III (CaiB/BaiF)"/>
    <property type="match status" value="1"/>
</dbReference>
<dbReference type="Gene3D" id="3.40.50.10540">
    <property type="entry name" value="Crotonobetainyl-coa:carnitine coa-transferase, domain 1"/>
    <property type="match status" value="1"/>
</dbReference>
<dbReference type="InterPro" id="IPR003673">
    <property type="entry name" value="CoA-Trfase_fam_III"/>
</dbReference>
<keyword evidence="3" id="KW-1185">Reference proteome</keyword>
<evidence type="ECO:0000313" key="3">
    <source>
        <dbReference type="Proteomes" id="UP000515160"/>
    </source>
</evidence>
<name>A0A6P8W346_DROAB</name>
<dbReference type="Gene3D" id="3.30.1540.10">
    <property type="entry name" value="formyl-coa transferase, domain 3"/>
    <property type="match status" value="1"/>
</dbReference>
<dbReference type="GeneID" id="117563723"/>
<reference evidence="4" key="1">
    <citation type="submission" date="2025-08" db="UniProtKB">
        <authorList>
            <consortium name="RefSeq"/>
        </authorList>
    </citation>
    <scope>IDENTIFICATION</scope>
    <source>
        <strain evidence="4">15112-1751.03</strain>
        <tissue evidence="4">Whole Adult</tissue>
    </source>
</reference>
<dbReference type="InterPro" id="IPR050509">
    <property type="entry name" value="CoA-transferase_III"/>
</dbReference>
<dbReference type="GO" id="GO:0008111">
    <property type="term" value="F:alpha-methylacyl-CoA racemase activity"/>
    <property type="evidence" value="ECO:0007669"/>
    <property type="project" value="TreeGrafter"/>
</dbReference>
<proteinExistence type="inferred from homology"/>
<evidence type="ECO:0000256" key="2">
    <source>
        <dbReference type="SAM" id="MobiDB-lite"/>
    </source>
</evidence>
<dbReference type="Pfam" id="PF02515">
    <property type="entry name" value="CoA_transf_3"/>
    <property type="match status" value="1"/>
</dbReference>
<feature type="compositionally biased region" description="Basic and acidic residues" evidence="2">
    <location>
        <begin position="323"/>
        <end position="336"/>
    </location>
</feature>
<protein>
    <submittedName>
        <fullName evidence="4">Alpha-methylacyl-CoA racemase</fullName>
    </submittedName>
</protein>
<dbReference type="PANTHER" id="PTHR48228:SF5">
    <property type="entry name" value="ALPHA-METHYLACYL-COA RACEMASE"/>
    <property type="match status" value="1"/>
</dbReference>
<evidence type="ECO:0000256" key="1">
    <source>
        <dbReference type="ARBA" id="ARBA00008383"/>
    </source>
</evidence>
<dbReference type="Proteomes" id="UP000515160">
    <property type="component" value="Chromosome 2L"/>
</dbReference>
<dbReference type="OrthoDB" id="16747at2759"/>
<dbReference type="GO" id="GO:0005739">
    <property type="term" value="C:mitochondrion"/>
    <property type="evidence" value="ECO:0007669"/>
    <property type="project" value="TreeGrafter"/>
</dbReference>
<dbReference type="InterPro" id="IPR044855">
    <property type="entry name" value="CoA-Trfase_III_dom3_sf"/>
</dbReference>
<sequence>MQSPFSFSLAKTTCEMPLKGIKVLEFVGLAPGPLCGKILADFGATVTRIDKMLENPLDVLHHGKSTLAINLKKSEGQDLVRQLASKYDVIVEPFRPGIMEKLNLGPSELCATNPRLIYARLTGFGQQGRLAARAGHDLNYAAISGVLSMLGRKHEKPTSPINLLADFAGGSVMCALGICLALLERHRSGRGQVVDAAMVDGAAYVASWLFMSRSLSIWSEHQERGANLLDGGAYFYDTYETKDGRYMSVGALEPQFFELLKQRLELPPELSQYGEEHEELGRRLLTEAFLTKTQAEWSAIFEDVDACVYPVVEWQEAAEHHHNAERASFERSEDSLVPRPAPRLSRTPGKLRHHANDNGVLEDLQLTPEELRHLQEDGVLTLPSTQHKL</sequence>
<accession>A0A6P8W346</accession>
<organism evidence="3 4">
    <name type="scientific">Drosophila albomicans</name>
    <name type="common">Fruit fly</name>
    <dbReference type="NCBI Taxonomy" id="7291"/>
    <lineage>
        <taxon>Eukaryota</taxon>
        <taxon>Metazoa</taxon>
        <taxon>Ecdysozoa</taxon>
        <taxon>Arthropoda</taxon>
        <taxon>Hexapoda</taxon>
        <taxon>Insecta</taxon>
        <taxon>Pterygota</taxon>
        <taxon>Neoptera</taxon>
        <taxon>Endopterygota</taxon>
        <taxon>Diptera</taxon>
        <taxon>Brachycera</taxon>
        <taxon>Muscomorpha</taxon>
        <taxon>Ephydroidea</taxon>
        <taxon>Drosophilidae</taxon>
        <taxon>Drosophila</taxon>
    </lineage>
</organism>
<dbReference type="GO" id="GO:0008206">
    <property type="term" value="P:bile acid metabolic process"/>
    <property type="evidence" value="ECO:0007669"/>
    <property type="project" value="TreeGrafter"/>
</dbReference>
<dbReference type="AlphaFoldDB" id="A0A6P8W346"/>
<comment type="similarity">
    <text evidence="1">Belongs to the CoA-transferase III family.</text>
</comment>
<feature type="region of interest" description="Disordered" evidence="2">
    <location>
        <begin position="323"/>
        <end position="357"/>
    </location>
</feature>
<dbReference type="RefSeq" id="XP_034098076.1">
    <property type="nucleotide sequence ID" value="XM_034242185.2"/>
</dbReference>